<evidence type="ECO:0000256" key="2">
    <source>
        <dbReference type="ARBA" id="ARBA00023242"/>
    </source>
</evidence>
<keyword evidence="8" id="KW-1185">Reference proteome</keyword>
<feature type="domain" description="Serine/threonine-protein phosphatase 4 regulatory subunit 3-like central" evidence="4">
    <location>
        <begin position="171"/>
        <end position="652"/>
    </location>
</feature>
<dbReference type="PANTHER" id="PTHR23318:SF0">
    <property type="entry name" value="SERINE_THREONINE-PROTEIN PHOSPHATASE 4 REGULATORY SUBUNIT 3"/>
    <property type="match status" value="1"/>
</dbReference>
<accession>A0A0G4ILC5</accession>
<dbReference type="Pfam" id="PF04802">
    <property type="entry name" value="PP4R3"/>
    <property type="match status" value="1"/>
</dbReference>
<dbReference type="OrthoDB" id="27483at2759"/>
<evidence type="ECO:0000259" key="4">
    <source>
        <dbReference type="Pfam" id="PF04802"/>
    </source>
</evidence>
<dbReference type="EMBL" id="OVEO01000001">
    <property type="protein sequence ID" value="SPQ93475.1"/>
    <property type="molecule type" value="Genomic_DNA"/>
</dbReference>
<dbReference type="AlphaFoldDB" id="A0A0G4ILC5"/>
<evidence type="ECO:0000259" key="5">
    <source>
        <dbReference type="Pfam" id="PF22972"/>
    </source>
</evidence>
<name>A0A0G4ILC5_PLABS</name>
<geneLocation type="mitochondrion" evidence="7"/>
<evidence type="ECO:0000256" key="1">
    <source>
        <dbReference type="ARBA" id="ARBA00004123"/>
    </source>
</evidence>
<dbReference type="InterPro" id="IPR011993">
    <property type="entry name" value="PH-like_dom_sf"/>
</dbReference>
<dbReference type="Proteomes" id="UP000039324">
    <property type="component" value="Unassembled WGS sequence"/>
</dbReference>
<dbReference type="EMBL" id="CDSF01000046">
    <property type="protein sequence ID" value="CEO95978.1"/>
    <property type="molecule type" value="Genomic_DNA"/>
</dbReference>
<feature type="region of interest" description="Disordered" evidence="3">
    <location>
        <begin position="704"/>
        <end position="832"/>
    </location>
</feature>
<reference evidence="7 9" key="2">
    <citation type="submission" date="2018-03" db="EMBL/GenBank/DDBJ databases">
        <authorList>
            <person name="Fogelqvist J."/>
        </authorList>
    </citation>
    <scope>NUCLEOTIDE SEQUENCE [LARGE SCALE GENOMIC DNA]</scope>
</reference>
<keyword evidence="2" id="KW-0539">Nucleus</keyword>
<dbReference type="PANTHER" id="PTHR23318">
    <property type="entry name" value="ATP SYNTHASE GAMMA-RELATED"/>
    <property type="match status" value="1"/>
</dbReference>
<evidence type="ECO:0000313" key="6">
    <source>
        <dbReference type="EMBL" id="CEO95978.1"/>
    </source>
</evidence>
<protein>
    <submittedName>
        <fullName evidence="6">Uncharacterized protein</fullName>
    </submittedName>
</protein>
<dbReference type="Gene3D" id="2.30.29.30">
    <property type="entry name" value="Pleckstrin-homology domain (PH domain)/Phosphotyrosine-binding domain (PTB)"/>
    <property type="match status" value="1"/>
</dbReference>
<dbReference type="GO" id="GO:0030289">
    <property type="term" value="C:protein phosphatase 4 complex"/>
    <property type="evidence" value="ECO:0007669"/>
    <property type="project" value="TreeGrafter"/>
</dbReference>
<evidence type="ECO:0000256" key="3">
    <source>
        <dbReference type="SAM" id="MobiDB-lite"/>
    </source>
</evidence>
<reference evidence="6 8" key="1">
    <citation type="submission" date="2015-02" db="EMBL/GenBank/DDBJ databases">
        <authorList>
            <person name="Chooi Y.-H."/>
        </authorList>
    </citation>
    <scope>NUCLEOTIDE SEQUENCE [LARGE SCALE GENOMIC DNA]</scope>
    <source>
        <strain evidence="6">E3</strain>
    </source>
</reference>
<dbReference type="Proteomes" id="UP000290189">
    <property type="component" value="Unassembled WGS sequence"/>
</dbReference>
<evidence type="ECO:0000313" key="9">
    <source>
        <dbReference type="Proteomes" id="UP000290189"/>
    </source>
</evidence>
<feature type="compositionally biased region" description="Polar residues" evidence="3">
    <location>
        <begin position="730"/>
        <end position="741"/>
    </location>
</feature>
<evidence type="ECO:0000313" key="8">
    <source>
        <dbReference type="Proteomes" id="UP000039324"/>
    </source>
</evidence>
<dbReference type="Pfam" id="PF22972">
    <property type="entry name" value="EVH1_PP4R3"/>
    <property type="match status" value="1"/>
</dbReference>
<dbReference type="InterPro" id="IPR055236">
    <property type="entry name" value="EVH1_PP4R3"/>
</dbReference>
<gene>
    <name evidence="6" type="ORF">PBRA_004668</name>
    <name evidence="7" type="ORF">PLBR_LOCUS690</name>
</gene>
<feature type="domain" description="PP4R3 EVH1-like" evidence="5">
    <location>
        <begin position="16"/>
        <end position="106"/>
    </location>
</feature>
<keyword evidence="7" id="KW-0496">Mitochondrion</keyword>
<dbReference type="GO" id="GO:0005654">
    <property type="term" value="C:nucleoplasm"/>
    <property type="evidence" value="ECO:0007669"/>
    <property type="project" value="TreeGrafter"/>
</dbReference>
<evidence type="ECO:0000313" key="7">
    <source>
        <dbReference type="EMBL" id="SPQ93475.1"/>
    </source>
</evidence>
<dbReference type="GO" id="GO:0072542">
    <property type="term" value="F:protein phosphatase activator activity"/>
    <property type="evidence" value="ECO:0007669"/>
    <property type="project" value="TreeGrafter"/>
</dbReference>
<dbReference type="SUPFAM" id="SSF50729">
    <property type="entry name" value="PH domain-like"/>
    <property type="match status" value="1"/>
</dbReference>
<proteinExistence type="predicted"/>
<organism evidence="6 8">
    <name type="scientific">Plasmodiophora brassicae</name>
    <name type="common">Clubroot disease agent</name>
    <dbReference type="NCBI Taxonomy" id="37360"/>
    <lineage>
        <taxon>Eukaryota</taxon>
        <taxon>Sar</taxon>
        <taxon>Rhizaria</taxon>
        <taxon>Endomyxa</taxon>
        <taxon>Phytomyxea</taxon>
        <taxon>Plasmodiophorida</taxon>
        <taxon>Plasmodiophoridae</taxon>
        <taxon>Plasmodiophora</taxon>
    </lineage>
</organism>
<sequence length="832" mass="92785">MTELETVDVDHDRGFRVMVFCLSADRQWIDRGTGYLQEVGRGTDQTSFLVHSEETGKLLLRHVVTGDIEYSKQGNSIITWFDREADVDLALSFQESSACSVVWNKVQIAMLEAHSQGMSVMDSSVVTSINLDTDSGILSNGYSTGVDDIPVELPLPTLDSLGKIKELLLDATVSRKSALASAASDYKWFTALYEVIDQSIDLEHFESLFQLFSIVKSMFLLNVVPLIDQMTSVDVIDKTIEILEYDPELVRPGQDPGIVDFSRHRKAIESARFRDVVPIGNPAILQSIRQNYVITYIRDVFMLRHLDDALSTTLSSMLFFNVVNIMTSLSQDSSFLDRLFAKLQLASCVNPTQDTLDLFKFVQEMVNLSKSIQIRNEFFAKLSQRGLVSHLARCLNEWRSGSHDPSSFGHKIALMIVDVLHIFAVHDPHLIRASMLAEGPSSVLMSAFIGAITTTSPHIESGIQAQITEILTTLLSPESLEFCNQKAFLETCIEPHLDHVIRCVSDFEKSRLSSVCQSAQFLTYCIREHGATLAHVLRRHRWQRAALGLLSCRSQMTVMLSGVRLVRAACQILLTQQSCDDLKDWKAIMKSCIDVFIHNGLQRYNLLNSALIELFEFIRANNIKGLVSYLADEELGRIASVTYVSVFQRLRSLDEQNRDAVAAESAMTDTTPVGAYSESRAQFRELQEEEEYFQSSSSAVAERAEASLPLSPTLGNDPEPEFIDRKAFSSDENTSDQSTDFLSAVRKRKTPPRRSGSFARTTGPSLAFRIMSSTYADDDEDADQKRKIRPVNRNHEDAIVSTPAATGDADRGSTPSTADGNLPYAVSAEVRP</sequence>
<dbReference type="STRING" id="37360.A0A0G4ILC5"/>
<dbReference type="InterPro" id="IPR051137">
    <property type="entry name" value="PP4R3-like"/>
</dbReference>
<dbReference type="InterPro" id="IPR006887">
    <property type="entry name" value="P4R3-like_central_dom"/>
</dbReference>
<comment type="subcellular location">
    <subcellularLocation>
        <location evidence="1">Nucleus</location>
    </subcellularLocation>
</comment>
<dbReference type="OMA" id="ALMTHNN"/>